<reference evidence="3" key="1">
    <citation type="journal article" date="2020" name="Nature">
        <title>Giant virus diversity and host interactions through global metagenomics.</title>
        <authorList>
            <person name="Schulz F."/>
            <person name="Roux S."/>
            <person name="Paez-Espino D."/>
            <person name="Jungbluth S."/>
            <person name="Walsh D.A."/>
            <person name="Denef V.J."/>
            <person name="McMahon K.D."/>
            <person name="Konstantinidis K.T."/>
            <person name="Eloe-Fadrosh E.A."/>
            <person name="Kyrpides N.C."/>
            <person name="Woyke T."/>
        </authorList>
    </citation>
    <scope>NUCLEOTIDE SEQUENCE</scope>
    <source>
        <strain evidence="3">GVMAG-S-1017745-26</strain>
    </source>
</reference>
<keyword evidence="1" id="KW-0812">Transmembrane</keyword>
<dbReference type="InterPro" id="IPR043915">
    <property type="entry name" value="P9_TM"/>
</dbReference>
<feature type="domain" description="Minor capsid protein P9 transmembrane helices" evidence="2">
    <location>
        <begin position="11"/>
        <end position="79"/>
    </location>
</feature>
<dbReference type="Pfam" id="PF19066">
    <property type="entry name" value="P9_TM"/>
    <property type="match status" value="1"/>
</dbReference>
<keyword evidence="1" id="KW-1133">Transmembrane helix</keyword>
<name>A0A6C0LZ75_9ZZZZ</name>
<accession>A0A6C0LZ75</accession>
<sequence length="228" mass="26837">MNSNNNNTDKFWSDDIEILFKVDKLSQFFPSTGYSFSEKLNAITRCAFYLSILLYLYNGNYKFLFIFIVVLILTYMIFHNNEEYKTSQQLISKFTNFGNKRYPVEYISPTKNNPFMNISLDDYEKNPNRESIMRKNGSKKNINEQINKKFNINLYKDVSDIFGKENSQRQFYTTPITTIPNDQTKFAKWLYNIPKTCKEGNGQQCMRNNFNPLYGMLRGKTSGCPPNQ</sequence>
<dbReference type="EMBL" id="MN740583">
    <property type="protein sequence ID" value="QHU35051.1"/>
    <property type="molecule type" value="Genomic_DNA"/>
</dbReference>
<organism evidence="3">
    <name type="scientific">viral metagenome</name>
    <dbReference type="NCBI Taxonomy" id="1070528"/>
    <lineage>
        <taxon>unclassified sequences</taxon>
        <taxon>metagenomes</taxon>
        <taxon>organismal metagenomes</taxon>
    </lineage>
</organism>
<feature type="transmembrane region" description="Helical" evidence="1">
    <location>
        <begin position="61"/>
        <end position="78"/>
    </location>
</feature>
<protein>
    <recommendedName>
        <fullName evidence="2">Minor capsid protein P9 transmembrane helices domain-containing protein</fullName>
    </recommendedName>
</protein>
<evidence type="ECO:0000256" key="1">
    <source>
        <dbReference type="SAM" id="Phobius"/>
    </source>
</evidence>
<proteinExistence type="predicted"/>
<evidence type="ECO:0000313" key="3">
    <source>
        <dbReference type="EMBL" id="QHU35051.1"/>
    </source>
</evidence>
<dbReference type="AlphaFoldDB" id="A0A6C0LZ75"/>
<evidence type="ECO:0000259" key="2">
    <source>
        <dbReference type="Pfam" id="PF19066"/>
    </source>
</evidence>
<keyword evidence="1" id="KW-0472">Membrane</keyword>